<dbReference type="EC" id="5.6.2.1" evidence="3"/>
<dbReference type="SMART" id="SM00436">
    <property type="entry name" value="TOP1Bc"/>
    <property type="match status" value="1"/>
</dbReference>
<protein>
    <recommendedName>
        <fullName evidence="3">DNA topoisomerase</fullName>
        <ecNumber evidence="3">5.6.2.1</ecNumber>
    </recommendedName>
    <alternativeName>
        <fullName evidence="10">Omega-protein</fullName>
    </alternativeName>
    <alternativeName>
        <fullName evidence="9">Relaxing enzyme</fullName>
    </alternativeName>
    <alternativeName>
        <fullName evidence="7">Swivelase</fullName>
    </alternativeName>
    <alternativeName>
        <fullName evidence="8">Untwisting enzyme</fullName>
    </alternativeName>
</protein>
<evidence type="ECO:0000313" key="13">
    <source>
        <dbReference type="EMBL" id="ATZ17201.1"/>
    </source>
</evidence>
<feature type="domain" description="Topo IA-type catalytic" evidence="12">
    <location>
        <begin position="135"/>
        <end position="544"/>
    </location>
</feature>
<dbReference type="RefSeq" id="WP_025734323.1">
    <property type="nucleotide sequence ID" value="NZ_CP024963.1"/>
</dbReference>
<evidence type="ECO:0000256" key="8">
    <source>
        <dbReference type="ARBA" id="ARBA00031985"/>
    </source>
</evidence>
<keyword evidence="6 13" id="KW-0413">Isomerase</keyword>
<dbReference type="PROSITE" id="PS52039">
    <property type="entry name" value="TOPO_IA_2"/>
    <property type="match status" value="1"/>
</dbReference>
<evidence type="ECO:0000256" key="9">
    <source>
        <dbReference type="ARBA" id="ARBA00032235"/>
    </source>
</evidence>
<evidence type="ECO:0000256" key="6">
    <source>
        <dbReference type="ARBA" id="ARBA00023235"/>
    </source>
</evidence>
<dbReference type="Gene3D" id="1.10.290.10">
    <property type="entry name" value="Topoisomerase I, domain 4"/>
    <property type="match status" value="1"/>
</dbReference>
<evidence type="ECO:0000259" key="11">
    <source>
        <dbReference type="PROSITE" id="PS50880"/>
    </source>
</evidence>
<dbReference type="GO" id="GO:0003677">
    <property type="term" value="F:DNA binding"/>
    <property type="evidence" value="ECO:0007669"/>
    <property type="project" value="UniProtKB-KW"/>
</dbReference>
<keyword evidence="5" id="KW-0238">DNA-binding</keyword>
<gene>
    <name evidence="13" type="primary">topA</name>
    <name evidence="13" type="ORF">ELUMI_v1c04770</name>
</gene>
<keyword evidence="4" id="KW-0799">Topoisomerase</keyword>
<dbReference type="InterPro" id="IPR013497">
    <property type="entry name" value="Topo_IA_cen"/>
</dbReference>
<dbReference type="InterPro" id="IPR023406">
    <property type="entry name" value="Topo_IA_AS"/>
</dbReference>
<comment type="similarity">
    <text evidence="2">Belongs to the type IA topoisomerase family.</text>
</comment>
<evidence type="ECO:0000259" key="12">
    <source>
        <dbReference type="PROSITE" id="PS52039"/>
    </source>
</evidence>
<dbReference type="SMART" id="SM00493">
    <property type="entry name" value="TOPRIM"/>
    <property type="match status" value="1"/>
</dbReference>
<dbReference type="Gene3D" id="3.40.50.140">
    <property type="match status" value="1"/>
</dbReference>
<dbReference type="Gene3D" id="1.10.460.10">
    <property type="entry name" value="Topoisomerase I, domain 2"/>
    <property type="match status" value="1"/>
</dbReference>
<sequence length="709" mass="81286">MKYLIIMESPSKAKHVVEYAKELQPQHKWIGGASIGHIRELSNSFDYSIGVDWNKLEASWIVSADKKKVVEELKTKASEVDQIILASDPDREGEAIAWHLFEILKNLNKPFKRMKLNSITKDEVARQLNNLSEIDYNLVNSANTRTILDKTIGYVLSQEVRQNTGGASTGRVQGATLRLIATNQQAIEEFVKDLNYTIKIEDINQLVFNLITEELKDWKTPNKPEMEQILNSLISNKANVISFVEKEFKENFFQPFDTQSALVAIIGKLKGGTSKATKALQILYEAGLITYIRTDSRNIDIKTKEKLSEYIINKFGQKALGVLKDVKVDSSAQEGHPAIIPTDFSLAKVQDKINDEYVSGVYEIIYKNTISYGLKEASGLNQTLVVELNNFIFRATAKNYLDYGVYDLYFFDKKPESNNIKPKTNFIDIHKKELVEIESKPKTLFTEVSLIKEMKKNGLGRPATYANAVEVNQRRGYTEIKSKSKISILPLGKNVNDYLKNNWNDIIAVNYTIQLEKELDLISSGKMDHKIVLKDFWNKLMKEVSSKTIQYKDCKKCKQKTWKEGLISKKGFEYSKCINETCDHIEFVQETNRDSKICTNCKVGFLKLNKTKTGKDYEYCSNKECEYINWDYGLKKCKKCKVGVVFEGVAKNGNKYQKCKNQQCDFIKFFDKKSSKSMKDNSMKEFVKTLDCETLAKMIKEDDKRRGFK</sequence>
<dbReference type="Proteomes" id="UP000232063">
    <property type="component" value="Chromosome"/>
</dbReference>
<dbReference type="Gene3D" id="2.70.20.10">
    <property type="entry name" value="Topoisomerase I, domain 3"/>
    <property type="match status" value="1"/>
</dbReference>
<accession>A0A2K8NWT4</accession>
<dbReference type="PANTHER" id="PTHR42785:SF1">
    <property type="entry name" value="DNA TOPOISOMERASE"/>
    <property type="match status" value="1"/>
</dbReference>
<dbReference type="InterPro" id="IPR003601">
    <property type="entry name" value="Topo_IA_2"/>
</dbReference>
<dbReference type="PROSITE" id="PS00396">
    <property type="entry name" value="TOPO_IA_1"/>
    <property type="match status" value="1"/>
</dbReference>
<dbReference type="SMART" id="SM00437">
    <property type="entry name" value="TOP1Ac"/>
    <property type="match status" value="1"/>
</dbReference>
<evidence type="ECO:0000256" key="3">
    <source>
        <dbReference type="ARBA" id="ARBA00012891"/>
    </source>
</evidence>
<name>A0A2K8NWT4_9MOLU</name>
<dbReference type="KEGG" id="elj:ELUMI_v1c04770"/>
<feature type="domain" description="Toprim" evidence="11">
    <location>
        <begin position="2"/>
        <end position="121"/>
    </location>
</feature>
<dbReference type="Pfam" id="PF01751">
    <property type="entry name" value="Toprim"/>
    <property type="match status" value="1"/>
</dbReference>
<evidence type="ECO:0000313" key="14">
    <source>
        <dbReference type="Proteomes" id="UP000232063"/>
    </source>
</evidence>
<dbReference type="EMBL" id="CP024963">
    <property type="protein sequence ID" value="ATZ17201.1"/>
    <property type="molecule type" value="Genomic_DNA"/>
</dbReference>
<reference evidence="13 14" key="1">
    <citation type="submission" date="2017-11" db="EMBL/GenBank/DDBJ databases">
        <title>Genome sequence of Entomoplasma luminosum PIMN-1 (ATCC 49195).</title>
        <authorList>
            <person name="Lo W.-S."/>
            <person name="Gasparich G.E."/>
            <person name="Kuo C.-H."/>
        </authorList>
    </citation>
    <scope>NUCLEOTIDE SEQUENCE [LARGE SCALE GENOMIC DNA]</scope>
    <source>
        <strain evidence="13 14">PIMN-1</strain>
    </source>
</reference>
<keyword evidence="14" id="KW-1185">Reference proteome</keyword>
<evidence type="ECO:0000256" key="2">
    <source>
        <dbReference type="ARBA" id="ARBA00009446"/>
    </source>
</evidence>
<evidence type="ECO:0000256" key="4">
    <source>
        <dbReference type="ARBA" id="ARBA00023029"/>
    </source>
</evidence>
<dbReference type="InterPro" id="IPR013826">
    <property type="entry name" value="Topo_IA_cen_sub3"/>
</dbReference>
<dbReference type="GO" id="GO:0003917">
    <property type="term" value="F:DNA topoisomerase type I (single strand cut, ATP-independent) activity"/>
    <property type="evidence" value="ECO:0007669"/>
    <property type="project" value="UniProtKB-EC"/>
</dbReference>
<proteinExistence type="inferred from homology"/>
<dbReference type="OrthoDB" id="9804262at2"/>
<evidence type="ECO:0000256" key="10">
    <source>
        <dbReference type="ARBA" id="ARBA00032877"/>
    </source>
</evidence>
<dbReference type="InterPro" id="IPR006171">
    <property type="entry name" value="TOPRIM_dom"/>
</dbReference>
<dbReference type="PROSITE" id="PS50880">
    <property type="entry name" value="TOPRIM"/>
    <property type="match status" value="1"/>
</dbReference>
<dbReference type="InterPro" id="IPR000380">
    <property type="entry name" value="Topo_IA"/>
</dbReference>
<evidence type="ECO:0000256" key="5">
    <source>
        <dbReference type="ARBA" id="ARBA00023125"/>
    </source>
</evidence>
<comment type="catalytic activity">
    <reaction evidence="1">
        <text>ATP-independent breakage of single-stranded DNA, followed by passage and rejoining.</text>
        <dbReference type="EC" id="5.6.2.1"/>
    </reaction>
</comment>
<dbReference type="InterPro" id="IPR003602">
    <property type="entry name" value="Topo_IA_DNA-bd_dom"/>
</dbReference>
<evidence type="ECO:0000256" key="1">
    <source>
        <dbReference type="ARBA" id="ARBA00000213"/>
    </source>
</evidence>
<evidence type="ECO:0000256" key="7">
    <source>
        <dbReference type="ARBA" id="ARBA00030003"/>
    </source>
</evidence>
<organism evidence="13 14">
    <name type="scientific">Williamsoniiplasma luminosum</name>
    <dbReference type="NCBI Taxonomy" id="214888"/>
    <lineage>
        <taxon>Bacteria</taxon>
        <taxon>Bacillati</taxon>
        <taxon>Mycoplasmatota</taxon>
        <taxon>Mollicutes</taxon>
        <taxon>Entomoplasmatales</taxon>
        <taxon>Williamsoniiplasma</taxon>
    </lineage>
</organism>
<dbReference type="InterPro" id="IPR013824">
    <property type="entry name" value="Topo_IA_cen_sub1"/>
</dbReference>
<dbReference type="InterPro" id="IPR013825">
    <property type="entry name" value="Topo_IA_cen_sub2"/>
</dbReference>
<dbReference type="InterPro" id="IPR023405">
    <property type="entry name" value="Topo_IA_core_domain"/>
</dbReference>
<dbReference type="SUPFAM" id="SSF56712">
    <property type="entry name" value="Prokaryotic type I DNA topoisomerase"/>
    <property type="match status" value="1"/>
</dbReference>
<dbReference type="Pfam" id="PF01131">
    <property type="entry name" value="Topoisom_bac"/>
    <property type="match status" value="1"/>
</dbReference>
<dbReference type="GO" id="GO:0006265">
    <property type="term" value="P:DNA topological change"/>
    <property type="evidence" value="ECO:0007669"/>
    <property type="project" value="InterPro"/>
</dbReference>
<dbReference type="PRINTS" id="PR00417">
    <property type="entry name" value="PRTPISMRASEI"/>
</dbReference>
<dbReference type="PANTHER" id="PTHR42785">
    <property type="entry name" value="DNA TOPOISOMERASE, TYPE IA, CORE"/>
    <property type="match status" value="1"/>
</dbReference>
<dbReference type="AlphaFoldDB" id="A0A2K8NWT4"/>